<evidence type="ECO:0000313" key="3">
    <source>
        <dbReference type="Proteomes" id="UP000294575"/>
    </source>
</evidence>
<dbReference type="Proteomes" id="UP000294575">
    <property type="component" value="Unassembled WGS sequence"/>
</dbReference>
<dbReference type="OrthoDB" id="5290589at2"/>
<accession>A0A4R6U5Z4</accession>
<evidence type="ECO:0000259" key="1">
    <source>
        <dbReference type="Pfam" id="PF07238"/>
    </source>
</evidence>
<gene>
    <name evidence="2" type="ORF">DFQ45_10167</name>
</gene>
<comment type="caution">
    <text evidence="2">The sequence shown here is derived from an EMBL/GenBank/DDBJ whole genome shotgun (WGS) entry which is preliminary data.</text>
</comment>
<sequence length="99" mass="10816">MSERLRDYDEKRDFIRMNLNSEAVLYVNGQSIPAVCIDLSSTGMQLRAACQLAAGQQVEVEIGSQHSSLSGLKATATVVRCEPADGNEHVLGLHIEKML</sequence>
<organism evidence="2 3">
    <name type="scientific">Thiopseudomonas denitrificans</name>
    <dbReference type="NCBI Taxonomy" id="1501432"/>
    <lineage>
        <taxon>Bacteria</taxon>
        <taxon>Pseudomonadati</taxon>
        <taxon>Pseudomonadota</taxon>
        <taxon>Gammaproteobacteria</taxon>
        <taxon>Pseudomonadales</taxon>
        <taxon>Pseudomonadaceae</taxon>
        <taxon>Thiopseudomonas</taxon>
    </lineage>
</organism>
<dbReference type="GO" id="GO:0035438">
    <property type="term" value="F:cyclic-di-GMP binding"/>
    <property type="evidence" value="ECO:0007669"/>
    <property type="project" value="InterPro"/>
</dbReference>
<dbReference type="Gene3D" id="2.40.10.220">
    <property type="entry name" value="predicted glycosyltransferase like domains"/>
    <property type="match status" value="1"/>
</dbReference>
<dbReference type="InterPro" id="IPR009875">
    <property type="entry name" value="PilZ_domain"/>
</dbReference>
<dbReference type="Pfam" id="PF07238">
    <property type="entry name" value="PilZ"/>
    <property type="match status" value="1"/>
</dbReference>
<dbReference type="SUPFAM" id="SSF141371">
    <property type="entry name" value="PilZ domain-like"/>
    <property type="match status" value="1"/>
</dbReference>
<reference evidence="2 3" key="1">
    <citation type="submission" date="2019-03" db="EMBL/GenBank/DDBJ databases">
        <title>Genomic Encyclopedia of Type Strains, Phase IV (KMG-IV): sequencing the most valuable type-strain genomes for metagenomic binning, comparative biology and taxonomic classification.</title>
        <authorList>
            <person name="Goeker M."/>
        </authorList>
    </citation>
    <scope>NUCLEOTIDE SEQUENCE [LARGE SCALE GENOMIC DNA]</scope>
    <source>
        <strain evidence="2 3">DSM 28679</strain>
    </source>
</reference>
<dbReference type="AlphaFoldDB" id="A0A4R6U5Z4"/>
<dbReference type="RefSeq" id="WP_101496649.1">
    <property type="nucleotide sequence ID" value="NZ_LNJZ01000007.1"/>
</dbReference>
<feature type="domain" description="PilZ" evidence="1">
    <location>
        <begin position="10"/>
        <end position="96"/>
    </location>
</feature>
<proteinExistence type="predicted"/>
<keyword evidence="3" id="KW-1185">Reference proteome</keyword>
<dbReference type="EMBL" id="SNYK01000001">
    <property type="protein sequence ID" value="TDQ39935.1"/>
    <property type="molecule type" value="Genomic_DNA"/>
</dbReference>
<evidence type="ECO:0000313" key="2">
    <source>
        <dbReference type="EMBL" id="TDQ39935.1"/>
    </source>
</evidence>
<name>A0A4R6U5Z4_9GAMM</name>
<protein>
    <submittedName>
        <fullName evidence="2">PilZ domain-containing protein</fullName>
    </submittedName>
</protein>